<keyword evidence="6 8" id="KW-0472">Membrane</keyword>
<accession>A0ABW1GIA1</accession>
<dbReference type="InterPro" id="IPR011527">
    <property type="entry name" value="ABC1_TM_dom"/>
</dbReference>
<organism evidence="11 12">
    <name type="scientific">Streptomyces pulveraceus</name>
    <dbReference type="NCBI Taxonomy" id="68258"/>
    <lineage>
        <taxon>Bacteria</taxon>
        <taxon>Bacillati</taxon>
        <taxon>Actinomycetota</taxon>
        <taxon>Actinomycetes</taxon>
        <taxon>Kitasatosporales</taxon>
        <taxon>Streptomycetaceae</taxon>
        <taxon>Streptomyces</taxon>
    </lineage>
</organism>
<evidence type="ECO:0000313" key="12">
    <source>
        <dbReference type="Proteomes" id="UP001596200"/>
    </source>
</evidence>
<evidence type="ECO:0000256" key="8">
    <source>
        <dbReference type="SAM" id="Phobius"/>
    </source>
</evidence>
<evidence type="ECO:0000256" key="7">
    <source>
        <dbReference type="SAM" id="MobiDB-lite"/>
    </source>
</evidence>
<dbReference type="InterPro" id="IPR017871">
    <property type="entry name" value="ABC_transporter-like_CS"/>
</dbReference>
<dbReference type="EMBL" id="JBHSPU010000013">
    <property type="protein sequence ID" value="MFC5914514.1"/>
    <property type="molecule type" value="Genomic_DNA"/>
</dbReference>
<dbReference type="InterPro" id="IPR003593">
    <property type="entry name" value="AAA+_ATPase"/>
</dbReference>
<dbReference type="InterPro" id="IPR027417">
    <property type="entry name" value="P-loop_NTPase"/>
</dbReference>
<dbReference type="SMART" id="SM00382">
    <property type="entry name" value="AAA"/>
    <property type="match status" value="1"/>
</dbReference>
<evidence type="ECO:0000256" key="1">
    <source>
        <dbReference type="ARBA" id="ARBA00004651"/>
    </source>
</evidence>
<dbReference type="Gene3D" id="3.40.50.300">
    <property type="entry name" value="P-loop containing nucleotide triphosphate hydrolases"/>
    <property type="match status" value="1"/>
</dbReference>
<evidence type="ECO:0000256" key="5">
    <source>
        <dbReference type="ARBA" id="ARBA00022989"/>
    </source>
</evidence>
<dbReference type="PROSITE" id="PS00211">
    <property type="entry name" value="ABC_TRANSPORTER_1"/>
    <property type="match status" value="1"/>
</dbReference>
<evidence type="ECO:0000259" key="10">
    <source>
        <dbReference type="PROSITE" id="PS50929"/>
    </source>
</evidence>
<dbReference type="InterPro" id="IPR039421">
    <property type="entry name" value="Type_1_exporter"/>
</dbReference>
<dbReference type="PROSITE" id="PS50929">
    <property type="entry name" value="ABC_TM1F"/>
    <property type="match status" value="1"/>
</dbReference>
<dbReference type="InterPro" id="IPR036640">
    <property type="entry name" value="ABC1_TM_sf"/>
</dbReference>
<dbReference type="InterPro" id="IPR003439">
    <property type="entry name" value="ABC_transporter-like_ATP-bd"/>
</dbReference>
<dbReference type="Pfam" id="PF00005">
    <property type="entry name" value="ABC_tran"/>
    <property type="match status" value="1"/>
</dbReference>
<keyword evidence="12" id="KW-1185">Reference proteome</keyword>
<dbReference type="CDD" id="cd03228">
    <property type="entry name" value="ABCC_MRP_Like"/>
    <property type="match status" value="1"/>
</dbReference>
<feature type="domain" description="ABC transporter" evidence="9">
    <location>
        <begin position="341"/>
        <end position="541"/>
    </location>
</feature>
<evidence type="ECO:0000313" key="11">
    <source>
        <dbReference type="EMBL" id="MFC5914514.1"/>
    </source>
</evidence>
<feature type="transmembrane region" description="Helical" evidence="8">
    <location>
        <begin position="263"/>
        <end position="281"/>
    </location>
</feature>
<keyword evidence="3" id="KW-0547">Nucleotide-binding</keyword>
<feature type="region of interest" description="Disordered" evidence="7">
    <location>
        <begin position="307"/>
        <end position="340"/>
    </location>
</feature>
<feature type="transmembrane region" description="Helical" evidence="8">
    <location>
        <begin position="131"/>
        <end position="148"/>
    </location>
</feature>
<reference evidence="12" key="1">
    <citation type="journal article" date="2019" name="Int. J. Syst. Evol. Microbiol.">
        <title>The Global Catalogue of Microorganisms (GCM) 10K type strain sequencing project: providing services to taxonomists for standard genome sequencing and annotation.</title>
        <authorList>
            <consortium name="The Broad Institute Genomics Platform"/>
            <consortium name="The Broad Institute Genome Sequencing Center for Infectious Disease"/>
            <person name="Wu L."/>
            <person name="Ma J."/>
        </authorList>
    </citation>
    <scope>NUCLEOTIDE SEQUENCE [LARGE SCALE GENOMIC DNA]</scope>
    <source>
        <strain evidence="12">JCM 4147</strain>
    </source>
</reference>
<evidence type="ECO:0000256" key="2">
    <source>
        <dbReference type="ARBA" id="ARBA00022692"/>
    </source>
</evidence>
<dbReference type="PANTHER" id="PTHR24221">
    <property type="entry name" value="ATP-BINDING CASSETTE SUB-FAMILY B"/>
    <property type="match status" value="1"/>
</dbReference>
<keyword evidence="2 8" id="KW-0812">Transmembrane</keyword>
<comment type="subcellular location">
    <subcellularLocation>
        <location evidence="1">Cell membrane</location>
        <topology evidence="1">Multi-pass membrane protein</topology>
    </subcellularLocation>
</comment>
<gene>
    <name evidence="11" type="ORF">ACFP1B_13885</name>
</gene>
<name>A0ABW1GIA1_9ACTN</name>
<evidence type="ECO:0000259" key="9">
    <source>
        <dbReference type="PROSITE" id="PS50893"/>
    </source>
</evidence>
<dbReference type="SUPFAM" id="SSF52540">
    <property type="entry name" value="P-loop containing nucleoside triphosphate hydrolases"/>
    <property type="match status" value="1"/>
</dbReference>
<feature type="transmembrane region" description="Helical" evidence="8">
    <location>
        <begin position="20"/>
        <end position="40"/>
    </location>
</feature>
<comment type="caution">
    <text evidence="11">The sequence shown here is derived from an EMBL/GenBank/DDBJ whole genome shotgun (WGS) entry which is preliminary data.</text>
</comment>
<dbReference type="Gene3D" id="1.20.1560.10">
    <property type="entry name" value="ABC transporter type 1, transmembrane domain"/>
    <property type="match status" value="1"/>
</dbReference>
<proteinExistence type="predicted"/>
<dbReference type="Proteomes" id="UP001596200">
    <property type="component" value="Unassembled WGS sequence"/>
</dbReference>
<evidence type="ECO:0000256" key="4">
    <source>
        <dbReference type="ARBA" id="ARBA00022840"/>
    </source>
</evidence>
<protein>
    <submittedName>
        <fullName evidence="11">ABC transporter ATP-binding protein</fullName>
    </submittedName>
</protein>
<dbReference type="PROSITE" id="PS50893">
    <property type="entry name" value="ABC_TRANSPORTER_2"/>
    <property type="match status" value="1"/>
</dbReference>
<keyword evidence="4 11" id="KW-0067">ATP-binding</keyword>
<dbReference type="PANTHER" id="PTHR24221:SF590">
    <property type="entry name" value="COMPONENT LINKED WITH THE ASSEMBLY OF CYTOCHROME' TRANSPORT TRANSMEMBRANE ATP-BINDING PROTEIN ABC TRANSPORTER CYDD-RELATED"/>
    <property type="match status" value="1"/>
</dbReference>
<sequence>MLTSARPGLGRALHGSLARLAAGTGCAALAAGAAVALLAAVVEFVRAPDARWVWWGALALLAAGALNSLSSWLAHGAEAEFEHRLRRTLAAHVSRLPTPALARLGAQGLRTRLDGDVSALHHAVAHLPGEIATVLVAPLAALALLVGYAGPAGLVAVLPATLAAVFHLGVIPRRSRRFAADRGRVVGRIGAAVDDMVRGAVITRVHGDESGASARYATETREFARGFRDWVGRVATPAAVATALLQPSVTLATAFCVGHRMPVWRLAAVCVFALAALTPVLRLGHGLDYLGAARDAARRIDTLLAEPVLHPGPADHTPAPRDGSPTAASTEPAAGEPAPAPVLEAVTVRQDGRRIVGPLTLAITPGAVTAVTGPSGSGKTTLLRLLGRGIDPDDGTIGLGDVSYRDLPLESMARRVATVPQSPGVLPRSVRENLLLAHPHATDPELRAALTAAALDVPLDAPAGPLSGGERQRLALARALLTEAPVLVLDEPTSALDPDTAETVMNTLLALPGRTVVLATHDHALAARADHRIVLEHGEVVA</sequence>
<feature type="transmembrane region" description="Helical" evidence="8">
    <location>
        <begin position="52"/>
        <end position="74"/>
    </location>
</feature>
<feature type="domain" description="ABC transmembrane type-1" evidence="10">
    <location>
        <begin position="21"/>
        <end position="257"/>
    </location>
</feature>
<dbReference type="RefSeq" id="WP_344514714.1">
    <property type="nucleotide sequence ID" value="NZ_BAAATU010000031.1"/>
</dbReference>
<dbReference type="GO" id="GO:0005524">
    <property type="term" value="F:ATP binding"/>
    <property type="evidence" value="ECO:0007669"/>
    <property type="project" value="UniProtKB-KW"/>
</dbReference>
<dbReference type="SUPFAM" id="SSF90123">
    <property type="entry name" value="ABC transporter transmembrane region"/>
    <property type="match status" value="1"/>
</dbReference>
<evidence type="ECO:0000256" key="3">
    <source>
        <dbReference type="ARBA" id="ARBA00022741"/>
    </source>
</evidence>
<feature type="transmembrane region" description="Helical" evidence="8">
    <location>
        <begin position="154"/>
        <end position="172"/>
    </location>
</feature>
<evidence type="ECO:0000256" key="6">
    <source>
        <dbReference type="ARBA" id="ARBA00023136"/>
    </source>
</evidence>
<feature type="compositionally biased region" description="Low complexity" evidence="7">
    <location>
        <begin position="323"/>
        <end position="337"/>
    </location>
</feature>
<keyword evidence="5 8" id="KW-1133">Transmembrane helix</keyword>